<dbReference type="InterPro" id="IPR036986">
    <property type="entry name" value="S4_RNA-bd_sf"/>
</dbReference>
<feature type="active site" evidence="3">
    <location>
        <position position="155"/>
    </location>
</feature>
<name>A0A2H0N343_9BACT</name>
<keyword evidence="4" id="KW-0694">RNA-binding</keyword>
<dbReference type="Gene3D" id="3.30.2350.10">
    <property type="entry name" value="Pseudouridine synthase"/>
    <property type="match status" value="1"/>
</dbReference>
<proteinExistence type="inferred from homology"/>
<dbReference type="CDD" id="cd02869">
    <property type="entry name" value="PseudoU_synth_RluA_like"/>
    <property type="match status" value="1"/>
</dbReference>
<dbReference type="EMBL" id="PCWM01000019">
    <property type="protein sequence ID" value="PIR03313.1"/>
    <property type="molecule type" value="Genomic_DNA"/>
</dbReference>
<dbReference type="InterPro" id="IPR020103">
    <property type="entry name" value="PsdUridine_synth_cat_dom_sf"/>
</dbReference>
<evidence type="ECO:0000256" key="1">
    <source>
        <dbReference type="ARBA" id="ARBA00010876"/>
    </source>
</evidence>
<dbReference type="EC" id="5.4.99.-" evidence="5"/>
<dbReference type="NCBIfam" id="TIGR00005">
    <property type="entry name" value="rluA_subfam"/>
    <property type="match status" value="1"/>
</dbReference>
<comment type="caution">
    <text evidence="7">The sequence shown here is derived from an EMBL/GenBank/DDBJ whole genome shotgun (WGS) entry which is preliminary data.</text>
</comment>
<dbReference type="AlphaFoldDB" id="A0A2H0N343"/>
<evidence type="ECO:0000256" key="2">
    <source>
        <dbReference type="ARBA" id="ARBA00023235"/>
    </source>
</evidence>
<comment type="similarity">
    <text evidence="1 5">Belongs to the pseudouridine synthase RluA family.</text>
</comment>
<evidence type="ECO:0000313" key="7">
    <source>
        <dbReference type="EMBL" id="PIR03313.1"/>
    </source>
</evidence>
<feature type="domain" description="Pseudouridine synthase RsuA/RluA-like" evidence="6">
    <location>
        <begin position="105"/>
        <end position="269"/>
    </location>
</feature>
<dbReference type="GO" id="GO:0003723">
    <property type="term" value="F:RNA binding"/>
    <property type="evidence" value="ECO:0007669"/>
    <property type="project" value="UniProtKB-KW"/>
</dbReference>
<keyword evidence="2 5" id="KW-0413">Isomerase</keyword>
<comment type="function">
    <text evidence="5">Responsible for synthesis of pseudouridine from uracil.</text>
</comment>
<dbReference type="SUPFAM" id="SSF55174">
    <property type="entry name" value="Alpha-L RNA-binding motif"/>
    <property type="match status" value="1"/>
</dbReference>
<dbReference type="InterPro" id="IPR006225">
    <property type="entry name" value="PsdUridine_synth_RluC/D"/>
</dbReference>
<dbReference type="Pfam" id="PF00849">
    <property type="entry name" value="PseudoU_synth_2"/>
    <property type="match status" value="1"/>
</dbReference>
<evidence type="ECO:0000256" key="4">
    <source>
        <dbReference type="PROSITE-ProRule" id="PRU00182"/>
    </source>
</evidence>
<evidence type="ECO:0000259" key="6">
    <source>
        <dbReference type="Pfam" id="PF00849"/>
    </source>
</evidence>
<dbReference type="InterPro" id="IPR050188">
    <property type="entry name" value="RluA_PseudoU_synthase"/>
</dbReference>
<sequence length="333" mass="38037">MVQFHPGAHMQEKTYIVDADHDGFRLDVFLSEITGLSRSQIKKYIDRSLVLIHNTPAKKSGHVVHEGISVILLPFVDTTKEQSEQQTGDISLYDAIRVVHKDPSYLVVFKPAGLLVHPTEAEEQVTLTAWLRIHYPDVVGVGESEDRPGIVHRLDRHASGLLVIARTQQMYLHLKSQFKARSVKKEYTVLVHGIIQQNHGMIDFDIDRGHDGRMVARPKVKEITLNTVNDIQSGRTSLTEFTVTERFGRFTLLNVRIHSGRTHQIRVHMFAYTHPVVGDTLYFNKNLVKKSDRPLDRMFLHAQKLCFSDLNNKEKCFESPLPEELITYLGTLT</sequence>
<dbReference type="PANTHER" id="PTHR21600">
    <property type="entry name" value="MITOCHONDRIAL RNA PSEUDOURIDINE SYNTHASE"/>
    <property type="match status" value="1"/>
</dbReference>
<dbReference type="GO" id="GO:0000455">
    <property type="term" value="P:enzyme-directed rRNA pseudouridine synthesis"/>
    <property type="evidence" value="ECO:0007669"/>
    <property type="project" value="TreeGrafter"/>
</dbReference>
<dbReference type="Proteomes" id="UP000229782">
    <property type="component" value="Unassembled WGS sequence"/>
</dbReference>
<dbReference type="Gene3D" id="3.10.290.10">
    <property type="entry name" value="RNA-binding S4 domain"/>
    <property type="match status" value="1"/>
</dbReference>
<dbReference type="GO" id="GO:0140098">
    <property type="term" value="F:catalytic activity, acting on RNA"/>
    <property type="evidence" value="ECO:0007669"/>
    <property type="project" value="UniProtKB-ARBA"/>
</dbReference>
<dbReference type="GO" id="GO:0009982">
    <property type="term" value="F:pseudouridine synthase activity"/>
    <property type="evidence" value="ECO:0007669"/>
    <property type="project" value="InterPro"/>
</dbReference>
<reference evidence="7 8" key="1">
    <citation type="submission" date="2017-09" db="EMBL/GenBank/DDBJ databases">
        <title>Depth-based differentiation of microbial function through sediment-hosted aquifers and enrichment of novel symbionts in the deep terrestrial subsurface.</title>
        <authorList>
            <person name="Probst A.J."/>
            <person name="Ladd B."/>
            <person name="Jarett J.K."/>
            <person name="Geller-Mcgrath D.E."/>
            <person name="Sieber C.M."/>
            <person name="Emerson J.B."/>
            <person name="Anantharaman K."/>
            <person name="Thomas B.C."/>
            <person name="Malmstrom R."/>
            <person name="Stieglmeier M."/>
            <person name="Klingl A."/>
            <person name="Woyke T."/>
            <person name="Ryan C.M."/>
            <person name="Banfield J.F."/>
        </authorList>
    </citation>
    <scope>NUCLEOTIDE SEQUENCE [LARGE SCALE GENOMIC DNA]</scope>
    <source>
        <strain evidence="7">CG11_big_fil_rev_8_21_14_0_20_43_7</strain>
    </source>
</reference>
<evidence type="ECO:0000256" key="5">
    <source>
        <dbReference type="RuleBase" id="RU362028"/>
    </source>
</evidence>
<accession>A0A2H0N343</accession>
<evidence type="ECO:0000256" key="3">
    <source>
        <dbReference type="PIRSR" id="PIRSR606225-1"/>
    </source>
</evidence>
<dbReference type="InterPro" id="IPR006145">
    <property type="entry name" value="PsdUridine_synth_RsuA/RluA"/>
</dbReference>
<protein>
    <recommendedName>
        <fullName evidence="5">Pseudouridine synthase</fullName>
        <ecNumber evidence="5">5.4.99.-</ecNumber>
    </recommendedName>
</protein>
<gene>
    <name evidence="7" type="ORF">COV60_00960</name>
</gene>
<dbReference type="PROSITE" id="PS50889">
    <property type="entry name" value="S4"/>
    <property type="match status" value="1"/>
</dbReference>
<evidence type="ECO:0000313" key="8">
    <source>
        <dbReference type="Proteomes" id="UP000229782"/>
    </source>
</evidence>
<dbReference type="SUPFAM" id="SSF55120">
    <property type="entry name" value="Pseudouridine synthase"/>
    <property type="match status" value="1"/>
</dbReference>
<dbReference type="PANTHER" id="PTHR21600:SF87">
    <property type="entry name" value="RNA PSEUDOURIDYLATE SYNTHASE DOMAIN-CONTAINING PROTEIN 1"/>
    <property type="match status" value="1"/>
</dbReference>
<comment type="catalytic activity">
    <reaction evidence="5">
        <text>a uridine in RNA = a pseudouridine in RNA</text>
        <dbReference type="Rhea" id="RHEA:48348"/>
        <dbReference type="Rhea" id="RHEA-COMP:12068"/>
        <dbReference type="Rhea" id="RHEA-COMP:12069"/>
        <dbReference type="ChEBI" id="CHEBI:65314"/>
        <dbReference type="ChEBI" id="CHEBI:65315"/>
    </reaction>
</comment>
<organism evidence="7 8">
    <name type="scientific">Candidatus Magasanikbacteria bacterium CG11_big_fil_rev_8_21_14_0_20_43_7</name>
    <dbReference type="NCBI Taxonomy" id="1974654"/>
    <lineage>
        <taxon>Bacteria</taxon>
        <taxon>Candidatus Magasanikiibacteriota</taxon>
    </lineage>
</organism>